<organism evidence="1 2">
    <name type="scientific">Klebsiella pneumoniae</name>
    <dbReference type="NCBI Taxonomy" id="573"/>
    <lineage>
        <taxon>Bacteria</taxon>
        <taxon>Pseudomonadati</taxon>
        <taxon>Pseudomonadota</taxon>
        <taxon>Gammaproteobacteria</taxon>
        <taxon>Enterobacterales</taxon>
        <taxon>Enterobacteriaceae</taxon>
        <taxon>Klebsiella/Raoultella group</taxon>
        <taxon>Klebsiella</taxon>
        <taxon>Klebsiella pneumoniae complex</taxon>
    </lineage>
</organism>
<name>A0A939NND5_KLEPN</name>
<evidence type="ECO:0000313" key="2">
    <source>
        <dbReference type="Proteomes" id="UP000664002"/>
    </source>
</evidence>
<comment type="caution">
    <text evidence="1">The sequence shown here is derived from an EMBL/GenBank/DDBJ whole genome shotgun (WGS) entry which is preliminary data.</text>
</comment>
<dbReference type="EMBL" id="JAGETM010000040">
    <property type="protein sequence ID" value="MBO1997855.1"/>
    <property type="molecule type" value="Genomic_DNA"/>
</dbReference>
<sequence>MPHVPPVDRRIEQGGGRTRLAGIDNLDALSVGNQFAEACGCLAVVSSASHGQVSGVSIDSRRKR</sequence>
<reference evidence="1" key="1">
    <citation type="submission" date="2021-03" db="EMBL/GenBank/DDBJ databases">
        <title>Molecular epidemiology and mechanisms of colistin and carbapenem resistance in Enterobacteriaceae from clinical isolates, the environment and porcine samples in Pretoria, South Africa.</title>
        <authorList>
            <person name="Bogoshi D."/>
            <person name="Mbelle N.M."/>
            <person name="Naidoo V."/>
            <person name="Osei Sekyere J."/>
        </authorList>
    </citation>
    <scope>NUCLEOTIDE SEQUENCE</scope>
    <source>
        <strain evidence="1">C027</strain>
    </source>
</reference>
<dbReference type="AlphaFoldDB" id="A0A939NND5"/>
<dbReference type="Proteomes" id="UP000664002">
    <property type="component" value="Unassembled WGS sequence"/>
</dbReference>
<evidence type="ECO:0000313" key="1">
    <source>
        <dbReference type="EMBL" id="MBO1997855.1"/>
    </source>
</evidence>
<accession>A0A939NND5</accession>
<proteinExistence type="predicted"/>
<gene>
    <name evidence="1" type="ORF">J4730_28455</name>
</gene>
<protein>
    <submittedName>
        <fullName evidence="1">Uncharacterized protein</fullName>
    </submittedName>
</protein>